<gene>
    <name evidence="2" type="ORF">V6N12_056450</name>
</gene>
<keyword evidence="3" id="KW-1185">Reference proteome</keyword>
<evidence type="ECO:0000313" key="2">
    <source>
        <dbReference type="EMBL" id="KAK8522751.1"/>
    </source>
</evidence>
<accession>A0ABR2CSJ7</accession>
<feature type="region of interest" description="Disordered" evidence="1">
    <location>
        <begin position="1"/>
        <end position="102"/>
    </location>
</feature>
<feature type="compositionally biased region" description="Polar residues" evidence="1">
    <location>
        <begin position="40"/>
        <end position="50"/>
    </location>
</feature>
<organism evidence="2 3">
    <name type="scientific">Hibiscus sabdariffa</name>
    <name type="common">roselle</name>
    <dbReference type="NCBI Taxonomy" id="183260"/>
    <lineage>
        <taxon>Eukaryota</taxon>
        <taxon>Viridiplantae</taxon>
        <taxon>Streptophyta</taxon>
        <taxon>Embryophyta</taxon>
        <taxon>Tracheophyta</taxon>
        <taxon>Spermatophyta</taxon>
        <taxon>Magnoliopsida</taxon>
        <taxon>eudicotyledons</taxon>
        <taxon>Gunneridae</taxon>
        <taxon>Pentapetalae</taxon>
        <taxon>rosids</taxon>
        <taxon>malvids</taxon>
        <taxon>Malvales</taxon>
        <taxon>Malvaceae</taxon>
        <taxon>Malvoideae</taxon>
        <taxon>Hibiscus</taxon>
    </lineage>
</organism>
<dbReference type="Proteomes" id="UP001472677">
    <property type="component" value="Unassembled WGS sequence"/>
</dbReference>
<name>A0ABR2CSJ7_9ROSI</name>
<evidence type="ECO:0000256" key="1">
    <source>
        <dbReference type="SAM" id="MobiDB-lite"/>
    </source>
</evidence>
<proteinExistence type="predicted"/>
<dbReference type="EMBL" id="JBBPBM010000045">
    <property type="protein sequence ID" value="KAK8522751.1"/>
    <property type="molecule type" value="Genomic_DNA"/>
</dbReference>
<feature type="compositionally biased region" description="Polar residues" evidence="1">
    <location>
        <begin position="60"/>
        <end position="71"/>
    </location>
</feature>
<feature type="compositionally biased region" description="Basic and acidic residues" evidence="1">
    <location>
        <begin position="84"/>
        <end position="95"/>
    </location>
</feature>
<evidence type="ECO:0000313" key="3">
    <source>
        <dbReference type="Proteomes" id="UP001472677"/>
    </source>
</evidence>
<sequence length="216" mass="24118">MNPVSIRSVQDETDDGDPKTNSDGGKNGRVADGQVGGKRYSNSNSEINRTLDSDVAMEVSDQTNDNGSGHSQYIPAIRSQAHLPKPEKPKPRMERSQSLSISESMPSIGKYIMDRSTSFSAAVMNSLSSLKEDSDDIEVTNDSLNFEVTEFKIPGVKVIVKLKSEEERLQDQIRGRGVDRKNGRRRGAEDILQRLLDRRIGDVEIVERERRIGREN</sequence>
<reference evidence="2 3" key="1">
    <citation type="journal article" date="2024" name="G3 (Bethesda)">
        <title>Genome assembly of Hibiscus sabdariffa L. provides insights into metabolisms of medicinal natural products.</title>
        <authorList>
            <person name="Kim T."/>
        </authorList>
    </citation>
    <scope>NUCLEOTIDE SEQUENCE [LARGE SCALE GENOMIC DNA]</scope>
    <source>
        <strain evidence="2">TK-2024</strain>
        <tissue evidence="2">Old leaves</tissue>
    </source>
</reference>
<protein>
    <submittedName>
        <fullName evidence="2">Uncharacterized protein</fullName>
    </submittedName>
</protein>
<comment type="caution">
    <text evidence="2">The sequence shown here is derived from an EMBL/GenBank/DDBJ whole genome shotgun (WGS) entry which is preliminary data.</text>
</comment>